<evidence type="ECO:0000313" key="2">
    <source>
        <dbReference type="WBParaSite" id="PgR063X_g026_t02"/>
    </source>
</evidence>
<reference evidence="2" key="1">
    <citation type="submission" date="2022-11" db="UniProtKB">
        <authorList>
            <consortium name="WormBaseParasite"/>
        </authorList>
    </citation>
    <scope>IDENTIFICATION</scope>
</reference>
<protein>
    <submittedName>
        <fullName evidence="2">Maturase K</fullName>
    </submittedName>
</protein>
<organism evidence="1 2">
    <name type="scientific">Parascaris univalens</name>
    <name type="common">Nematode worm</name>
    <dbReference type="NCBI Taxonomy" id="6257"/>
    <lineage>
        <taxon>Eukaryota</taxon>
        <taxon>Metazoa</taxon>
        <taxon>Ecdysozoa</taxon>
        <taxon>Nematoda</taxon>
        <taxon>Chromadorea</taxon>
        <taxon>Rhabditida</taxon>
        <taxon>Spirurina</taxon>
        <taxon>Ascaridomorpha</taxon>
        <taxon>Ascaridoidea</taxon>
        <taxon>Ascarididae</taxon>
        <taxon>Parascaris</taxon>
    </lineage>
</organism>
<accession>A0A915BW95</accession>
<dbReference type="Proteomes" id="UP000887569">
    <property type="component" value="Unplaced"/>
</dbReference>
<name>A0A915BW95_PARUN</name>
<sequence length="124" mass="14727">RNFCVIFSIFSYSFLLKRRMFADFDSTCASSSSRWWTKNAIKFFISIVTNRVLIHFSREHYVVSTINLHEKLLYLAYELFISFADDRTSHALIAHEIFSRPALYYFVNYRPSVCMISEDISRQP</sequence>
<proteinExistence type="predicted"/>
<dbReference type="WBParaSite" id="PgR063X_g026_t02">
    <property type="protein sequence ID" value="PgR063X_g026_t02"/>
    <property type="gene ID" value="PgR063X_g026"/>
</dbReference>
<evidence type="ECO:0000313" key="1">
    <source>
        <dbReference type="Proteomes" id="UP000887569"/>
    </source>
</evidence>
<dbReference type="AlphaFoldDB" id="A0A915BW95"/>
<keyword evidence="1" id="KW-1185">Reference proteome</keyword>